<dbReference type="PANTHER" id="PTHR30388:SF6">
    <property type="entry name" value="XANTHINE DEHYDROGENASE SUBUNIT A-RELATED"/>
    <property type="match status" value="1"/>
</dbReference>
<dbReference type="Gene3D" id="3.40.50.720">
    <property type="entry name" value="NAD(P)-binding Rossmann-like Domain"/>
    <property type="match status" value="1"/>
</dbReference>
<dbReference type="Pfam" id="PF02625">
    <property type="entry name" value="XdhC_CoxI"/>
    <property type="match status" value="1"/>
</dbReference>
<evidence type="ECO:0000313" key="4">
    <source>
        <dbReference type="Proteomes" id="UP000724964"/>
    </source>
</evidence>
<dbReference type="Proteomes" id="UP000724964">
    <property type="component" value="Unassembled WGS sequence"/>
</dbReference>
<gene>
    <name evidence="3" type="ORF">JYT35_00085</name>
</gene>
<dbReference type="InterPro" id="IPR036291">
    <property type="entry name" value="NAD(P)-bd_dom_sf"/>
</dbReference>
<dbReference type="SUPFAM" id="SSF51735">
    <property type="entry name" value="NAD(P)-binding Rossmann-fold domains"/>
    <property type="match status" value="1"/>
</dbReference>
<evidence type="ECO:0000313" key="3">
    <source>
        <dbReference type="EMBL" id="MBN4059497.1"/>
    </source>
</evidence>
<dbReference type="PANTHER" id="PTHR30388">
    <property type="entry name" value="ALDEHYDE OXIDOREDUCTASE MOLYBDENUM COFACTOR ASSEMBLY PROTEIN"/>
    <property type="match status" value="1"/>
</dbReference>
<name>A0ABS3AS01_9ACTN</name>
<dbReference type="InterPro" id="IPR027051">
    <property type="entry name" value="XdhC_Rossmann_dom"/>
</dbReference>
<comment type="caution">
    <text evidence="3">The sequence shown here is derived from an EMBL/GenBank/DDBJ whole genome shotgun (WGS) entry which is preliminary data.</text>
</comment>
<feature type="domain" description="XdhC Rossmann" evidence="2">
    <location>
        <begin position="105"/>
        <end position="244"/>
    </location>
</feature>
<keyword evidence="4" id="KW-1185">Reference proteome</keyword>
<accession>A0ABS3AS01</accession>
<organism evidence="3 4">
    <name type="scientific">Acidimicrobium ferrooxidans</name>
    <dbReference type="NCBI Taxonomy" id="53635"/>
    <lineage>
        <taxon>Bacteria</taxon>
        <taxon>Bacillati</taxon>
        <taxon>Actinomycetota</taxon>
        <taxon>Acidimicrobiia</taxon>
        <taxon>Acidimicrobiales</taxon>
        <taxon>Acidimicrobiaceae</taxon>
        <taxon>Acidimicrobium</taxon>
    </lineage>
</organism>
<evidence type="ECO:0000259" key="2">
    <source>
        <dbReference type="Pfam" id="PF13478"/>
    </source>
</evidence>
<feature type="domain" description="XdhC- CoxI" evidence="1">
    <location>
        <begin position="9"/>
        <end position="74"/>
    </location>
</feature>
<reference evidence="3" key="1">
    <citation type="submission" date="2021-02" db="EMBL/GenBank/DDBJ databases">
        <title>Activity-based single-cell genomes from oceanic crustal fluid captures similar information to metagenomic and metatranscriptomic surveys with orders of magnitude less sampling.</title>
        <authorList>
            <person name="D'Angelo T.S."/>
            <person name="Orcutt B.N."/>
        </authorList>
    </citation>
    <scope>NUCLEOTIDE SEQUENCE [LARGE SCALE GENOMIC DNA]</scope>
    <source>
        <strain evidence="3">AH-315-J10</strain>
    </source>
</reference>
<dbReference type="Pfam" id="PF13478">
    <property type="entry name" value="XdhC_C"/>
    <property type="match status" value="1"/>
</dbReference>
<dbReference type="EMBL" id="JAFIUH010000001">
    <property type="protein sequence ID" value="MBN4059497.1"/>
    <property type="molecule type" value="Genomic_DNA"/>
</dbReference>
<protein>
    <submittedName>
        <fullName evidence="3">XdhC family protein</fullName>
    </submittedName>
</protein>
<dbReference type="InterPro" id="IPR052698">
    <property type="entry name" value="MoCofactor_Util/Proc"/>
</dbReference>
<sequence length="251" mass="26759">MIPELAQAIERAEPVVLATVIRTFRSVPRRPGSKMLIFADGRTIGTIGGGEMEHRVAVEAANVLSTNEPIVVKYELVDPADGHAGVCGGEAEIYLEPYMPKPTILVIGAGHVGRAVCGLASWLNFRTVVWDDRPDAADGVEDADAKLSGSLSDALSRHEVTAETSVVMVTRNVALDLEILPVLFATPAKYIGLMGSTRRWETTREGLVKLGIGDDQIARVQAPIGIEIKAETPEEIAVSIIAEVIGSRNGA</sequence>
<evidence type="ECO:0000259" key="1">
    <source>
        <dbReference type="Pfam" id="PF02625"/>
    </source>
</evidence>
<proteinExistence type="predicted"/>
<dbReference type="InterPro" id="IPR003777">
    <property type="entry name" value="XdhC_CoxI"/>
</dbReference>